<reference evidence="1 2" key="1">
    <citation type="journal article" date="2008" name="PLoS ONE">
        <title>Comparative analysis of Acinetobacters: three genomes for three lifestyles.</title>
        <authorList>
            <person name="Vallenet D."/>
            <person name="Nordmann P."/>
            <person name="Barbe V."/>
            <person name="Poirel L."/>
            <person name="Mangenot S."/>
            <person name="Bataille E."/>
            <person name="Dossat C."/>
            <person name="Gas S."/>
            <person name="Kreimeyer A."/>
            <person name="Lenoble P."/>
            <person name="Oztas S."/>
            <person name="Poulain J."/>
            <person name="Segurens B."/>
            <person name="Robert C."/>
            <person name="Abergel C."/>
            <person name="Claverie J.M."/>
            <person name="Raoult D."/>
            <person name="Medigue C."/>
            <person name="Weissenbach J."/>
            <person name="Cruveiller S."/>
        </authorList>
    </citation>
    <scope>NUCLEOTIDE SEQUENCE [LARGE SCALE GENOMIC DNA]</scope>
    <source>
        <strain evidence="1 2">SDF</strain>
    </source>
</reference>
<dbReference type="EMBL" id="CU468230">
    <property type="protein sequence ID" value="CAP02607.1"/>
    <property type="molecule type" value="Genomic_DNA"/>
</dbReference>
<proteinExistence type="predicted"/>
<name>B0VMJ3_ACIBS</name>
<dbReference type="SUPFAM" id="SSF51569">
    <property type="entry name" value="Aldolase"/>
    <property type="match status" value="1"/>
</dbReference>
<dbReference type="InterPro" id="IPR013785">
    <property type="entry name" value="Aldolase_TIM"/>
</dbReference>
<dbReference type="AlphaFoldDB" id="B0VMJ3"/>
<gene>
    <name evidence="1" type="ordered locus">ABSDF3338</name>
</gene>
<dbReference type="BioCyc" id="ABAU509170:GCL9-2767-MONOMER"/>
<organism evidence="1 2">
    <name type="scientific">Acinetobacter baumannii (strain SDF)</name>
    <dbReference type="NCBI Taxonomy" id="509170"/>
    <lineage>
        <taxon>Bacteria</taxon>
        <taxon>Pseudomonadati</taxon>
        <taxon>Pseudomonadota</taxon>
        <taxon>Gammaproteobacteria</taxon>
        <taxon>Moraxellales</taxon>
        <taxon>Moraxellaceae</taxon>
        <taxon>Acinetobacter</taxon>
        <taxon>Acinetobacter calcoaceticus/baumannii complex</taxon>
    </lineage>
</organism>
<dbReference type="Proteomes" id="UP000001741">
    <property type="component" value="Chromosome"/>
</dbReference>
<evidence type="ECO:0000313" key="2">
    <source>
        <dbReference type="Proteomes" id="UP000001741"/>
    </source>
</evidence>
<dbReference type="KEGG" id="abm:ABSDF3338"/>
<dbReference type="Gene3D" id="3.20.20.70">
    <property type="entry name" value="Aldolase class I"/>
    <property type="match status" value="1"/>
</dbReference>
<dbReference type="HOGENOM" id="CLU_721223_0_0_6"/>
<accession>B0VMJ3</accession>
<protein>
    <submittedName>
        <fullName evidence="1">Uncharacterized protein</fullName>
    </submittedName>
</protein>
<sequence length="366" mass="41658">MNGKIDNDLYGVNEKFTRRLNENIEPEFNVDNLVQAVDVNLNLGKNDSVETKGLPGYQTFGWKKACEEINKIYELGVSVIALRFVSKVEDLNKEYHLFEKQLELIISNIDSNVRLIVDPFGLALLPTGQWGVLDEKNKFDYQHTSLLLEKIGETLSKNKVYGVVTLGRVPEEVALTKRGIEKAGNFTKIFSFSQNSETTTAYVYLDKPGKQTGQKILPGNSKEMTLWALIDIWCGTDFCVIKPLESYHLMSLINNLLEDFKNIEIFLKSKEVVELYQQNTFVKQCVSDIISSKEKMMEKCSKVKLGGYTVSGTTYMLALLAQQKNVEMARARLHEMWITAASAMDSRFAFIIDRNTKSYLEQTILH</sequence>
<evidence type="ECO:0000313" key="1">
    <source>
        <dbReference type="EMBL" id="CAP02607.1"/>
    </source>
</evidence>